<dbReference type="EMBL" id="BIXZ01000001">
    <property type="protein sequence ID" value="GCF12110.1"/>
    <property type="molecule type" value="Genomic_DNA"/>
</dbReference>
<dbReference type="RefSeq" id="WP_235007127.1">
    <property type="nucleotide sequence ID" value="NZ_BIXZ01000001.1"/>
</dbReference>
<dbReference type="Pfam" id="PF04307">
    <property type="entry name" value="YdjM"/>
    <property type="match status" value="1"/>
</dbReference>
<dbReference type="AlphaFoldDB" id="A0A4C2EFT5"/>
<dbReference type="InterPro" id="IPR007404">
    <property type="entry name" value="YdjM-like"/>
</dbReference>
<name>A0A4C2EFT5_9EURY</name>
<comment type="caution">
    <text evidence="2">The sequence shown here is derived from an EMBL/GenBank/DDBJ whole genome shotgun (WGS) entry which is preliminary data.</text>
</comment>
<sequence>MTLRSLVIESGEQLLFSRTVASTVYPEGHFLLAAVPLTAYTVARWRRFPSGPMVLLLLVATQLPDVIDKPLAWTFSVLPSGRMLAHSLVVCLPVLSVLVLLATRRGYGRYAVVFSAAYLSHIAGDFYPILRLGTDYYFFPNLFWPLLPANPDRVASFAAHAPDSLSSLLVPLVVFGLAASYSVIAMYRRRDRHLSEVPHQ</sequence>
<reference evidence="2 3" key="1">
    <citation type="submission" date="2019-02" db="EMBL/GenBank/DDBJ databases">
        <title>Haloarcula mannanilyticum sp. nov., a mannan degrading haloarchaeon isolated from commercial salt.</title>
        <authorList>
            <person name="Enomoto S."/>
            <person name="Shimane Y."/>
            <person name="Kamekura M."/>
            <person name="Ito T."/>
            <person name="Moriya O."/>
            <person name="Ihara K."/>
            <person name="Takahashi-Ando N."/>
            <person name="Fukushima Y."/>
            <person name="Yoshida Y."/>
            <person name="Usama R."/>
            <person name="Takai K."/>
            <person name="Minegishi H."/>
        </authorList>
    </citation>
    <scope>NUCLEOTIDE SEQUENCE [LARGE SCALE GENOMIC DNA]</scope>
    <source>
        <strain evidence="2 3">MD130-1</strain>
    </source>
</reference>
<evidence type="ECO:0008006" key="4">
    <source>
        <dbReference type="Google" id="ProtNLM"/>
    </source>
</evidence>
<keyword evidence="1" id="KW-1133">Transmembrane helix</keyword>
<feature type="transmembrane region" description="Helical" evidence="1">
    <location>
        <begin position="168"/>
        <end position="187"/>
    </location>
</feature>
<proteinExistence type="predicted"/>
<keyword evidence="1" id="KW-0472">Membrane</keyword>
<evidence type="ECO:0000256" key="1">
    <source>
        <dbReference type="SAM" id="Phobius"/>
    </source>
</evidence>
<keyword evidence="3" id="KW-1185">Reference proteome</keyword>
<feature type="transmembrane region" description="Helical" evidence="1">
    <location>
        <begin position="83"/>
        <end position="103"/>
    </location>
</feature>
<accession>A0A4C2EFT5</accession>
<dbReference type="Proteomes" id="UP000304382">
    <property type="component" value="Unassembled WGS sequence"/>
</dbReference>
<protein>
    <recommendedName>
        <fullName evidence="4">Membrane-bound metal-dependent hydrolase</fullName>
    </recommendedName>
</protein>
<organism evidence="2 3">
    <name type="scientific">Haloarcula mannanilytica</name>
    <dbReference type="NCBI Taxonomy" id="2509225"/>
    <lineage>
        <taxon>Archaea</taxon>
        <taxon>Methanobacteriati</taxon>
        <taxon>Methanobacteriota</taxon>
        <taxon>Stenosarchaea group</taxon>
        <taxon>Halobacteria</taxon>
        <taxon>Halobacteriales</taxon>
        <taxon>Haloarculaceae</taxon>
        <taxon>Haloarcula</taxon>
    </lineage>
</organism>
<gene>
    <name evidence="2" type="ORF">Harman_00450</name>
</gene>
<keyword evidence="1" id="KW-0812">Transmembrane</keyword>
<evidence type="ECO:0000313" key="3">
    <source>
        <dbReference type="Proteomes" id="UP000304382"/>
    </source>
</evidence>
<evidence type="ECO:0000313" key="2">
    <source>
        <dbReference type="EMBL" id="GCF12110.1"/>
    </source>
</evidence>
<feature type="transmembrane region" description="Helical" evidence="1">
    <location>
        <begin position="110"/>
        <end position="130"/>
    </location>
</feature>